<protein>
    <submittedName>
        <fullName evidence="2">4-oxalocrotonate tautomerase</fullName>
    </submittedName>
</protein>
<dbReference type="Proteomes" id="UP000248592">
    <property type="component" value="Chromosome"/>
</dbReference>
<gene>
    <name evidence="2" type="ORF">Pas1_09275</name>
</gene>
<dbReference type="InterPro" id="IPR028116">
    <property type="entry name" value="Cis-CaaD-like"/>
</dbReference>
<organism evidence="2 3">
    <name type="scientific">Polynucleobacter paneuropaeus</name>
    <dbReference type="NCBI Taxonomy" id="2527775"/>
    <lineage>
        <taxon>Bacteria</taxon>
        <taxon>Pseudomonadati</taxon>
        <taxon>Pseudomonadota</taxon>
        <taxon>Betaproteobacteria</taxon>
        <taxon>Burkholderiales</taxon>
        <taxon>Burkholderiaceae</taxon>
        <taxon>Polynucleobacter</taxon>
    </lineage>
</organism>
<evidence type="ECO:0000313" key="3">
    <source>
        <dbReference type="Proteomes" id="UP000248592"/>
    </source>
</evidence>
<name>A0A2Z4JV52_9BURK</name>
<feature type="domain" description="Tautomerase cis-CaaD-like" evidence="1">
    <location>
        <begin position="1"/>
        <end position="129"/>
    </location>
</feature>
<dbReference type="Pfam" id="PF14832">
    <property type="entry name" value="Tautomerase_3"/>
    <property type="match status" value="1"/>
</dbReference>
<dbReference type="Gene3D" id="3.30.429.10">
    <property type="entry name" value="Macrophage Migration Inhibitory Factor"/>
    <property type="match status" value="1"/>
</dbReference>
<dbReference type="InterPro" id="IPR014347">
    <property type="entry name" value="Tautomerase/MIF_sf"/>
</dbReference>
<sequence>MPTYTVTYSNTKLSAIQMEGIAQAITKTHNECTGANTYFAQVIFQETPSGKHFMGGKPVQDSQIFLHGQIRAGRPPELKEKLILAMREALIKSSGLSKDQIWIYIVDLIPAQMIEYGEILPLSGKENEWFASLSSDLQAKLKALEK</sequence>
<evidence type="ECO:0000313" key="2">
    <source>
        <dbReference type="EMBL" id="AWW50553.1"/>
    </source>
</evidence>
<reference evidence="3" key="1">
    <citation type="submission" date="2018-06" db="EMBL/GenBank/DDBJ databases">
        <title>Description of a new Polynucleobacter species.</title>
        <authorList>
            <person name="Hahn M.W."/>
        </authorList>
    </citation>
    <scope>NUCLEOTIDE SEQUENCE [LARGE SCALE GENOMIC DNA]</scope>
    <source>
        <strain evidence="3">MG-25-Pas1-D2</strain>
    </source>
</reference>
<proteinExistence type="predicted"/>
<dbReference type="AlphaFoldDB" id="A0A2Z4JV52"/>
<dbReference type="RefSeq" id="WP_112295086.1">
    <property type="nucleotide sequence ID" value="NZ_CBCSBS010000002.1"/>
</dbReference>
<accession>A0A2Z4JV52</accession>
<dbReference type="EMBL" id="CP030085">
    <property type="protein sequence ID" value="AWW50553.1"/>
    <property type="molecule type" value="Genomic_DNA"/>
</dbReference>
<evidence type="ECO:0000259" key="1">
    <source>
        <dbReference type="Pfam" id="PF14832"/>
    </source>
</evidence>
<dbReference type="SUPFAM" id="SSF55331">
    <property type="entry name" value="Tautomerase/MIF"/>
    <property type="match status" value="1"/>
</dbReference>